<feature type="repeat" description="Pumilio" evidence="2">
    <location>
        <begin position="560"/>
        <end position="599"/>
    </location>
</feature>
<proteinExistence type="predicted"/>
<keyword evidence="4" id="KW-0808">Transferase</keyword>
<dbReference type="EMBL" id="GL983868">
    <property type="protein sequence ID" value="EGR31416.1"/>
    <property type="molecule type" value="Genomic_DNA"/>
</dbReference>
<dbReference type="GO" id="GO:0003729">
    <property type="term" value="F:mRNA binding"/>
    <property type="evidence" value="ECO:0007669"/>
    <property type="project" value="TreeGrafter"/>
</dbReference>
<evidence type="ECO:0000259" key="3">
    <source>
        <dbReference type="PROSITE" id="PS50303"/>
    </source>
</evidence>
<gene>
    <name evidence="4" type="ORF">IMG5_110320</name>
</gene>
<dbReference type="GO" id="GO:0003887">
    <property type="term" value="F:DNA-directed DNA polymerase activity"/>
    <property type="evidence" value="ECO:0007669"/>
    <property type="project" value="UniProtKB-EC"/>
</dbReference>
<evidence type="ECO:0000256" key="1">
    <source>
        <dbReference type="ARBA" id="ARBA00022737"/>
    </source>
</evidence>
<dbReference type="EC" id="2.7.7.7" evidence="4"/>
<accession>G0QTP3</accession>
<dbReference type="RefSeq" id="XP_004034902.1">
    <property type="nucleotide sequence ID" value="XM_004034854.1"/>
</dbReference>
<dbReference type="eggNOG" id="KOG1488">
    <property type="taxonomic scope" value="Eukaryota"/>
</dbReference>
<dbReference type="InParanoid" id="G0QTP3"/>
<dbReference type="OMA" id="GTIEHKE"/>
<feature type="repeat" description="Pumilio" evidence="2">
    <location>
        <begin position="331"/>
        <end position="368"/>
    </location>
</feature>
<dbReference type="OrthoDB" id="668540at2759"/>
<dbReference type="PANTHER" id="PTHR12537">
    <property type="entry name" value="RNA BINDING PROTEIN PUMILIO-RELATED"/>
    <property type="match status" value="1"/>
</dbReference>
<dbReference type="InterPro" id="IPR001313">
    <property type="entry name" value="Pumilio_RNA-bd_rpt"/>
</dbReference>
<feature type="domain" description="PUM-HD" evidence="3">
    <location>
        <begin position="237"/>
        <end position="624"/>
    </location>
</feature>
<dbReference type="Pfam" id="PF00806">
    <property type="entry name" value="PUF"/>
    <property type="match status" value="5"/>
</dbReference>
<dbReference type="SMART" id="SM00025">
    <property type="entry name" value="Pumilio"/>
    <property type="match status" value="5"/>
</dbReference>
<dbReference type="InterPro" id="IPR016024">
    <property type="entry name" value="ARM-type_fold"/>
</dbReference>
<dbReference type="SUPFAM" id="SSF48371">
    <property type="entry name" value="ARM repeat"/>
    <property type="match status" value="1"/>
</dbReference>
<protein>
    <submittedName>
        <fullName evidence="4">Pumilio-family RNA binding repeat protein</fullName>
        <ecNumber evidence="4">2.7.7.7</ecNumber>
    </submittedName>
</protein>
<name>G0QTP3_ICHMU</name>
<dbReference type="AlphaFoldDB" id="G0QTP3"/>
<dbReference type="GO" id="GO:0005737">
    <property type="term" value="C:cytoplasm"/>
    <property type="evidence" value="ECO:0007669"/>
    <property type="project" value="TreeGrafter"/>
</dbReference>
<feature type="repeat" description="Pumilio" evidence="2">
    <location>
        <begin position="369"/>
        <end position="404"/>
    </location>
</feature>
<dbReference type="PROSITE" id="PS50302">
    <property type="entry name" value="PUM"/>
    <property type="match status" value="5"/>
</dbReference>
<feature type="repeat" description="Pumilio" evidence="2">
    <location>
        <begin position="295"/>
        <end position="330"/>
    </location>
</feature>
<evidence type="ECO:0000256" key="2">
    <source>
        <dbReference type="PROSITE-ProRule" id="PRU00317"/>
    </source>
</evidence>
<dbReference type="GO" id="GO:0010608">
    <property type="term" value="P:post-transcriptional regulation of gene expression"/>
    <property type="evidence" value="ECO:0007669"/>
    <property type="project" value="TreeGrafter"/>
</dbReference>
<keyword evidence="5" id="KW-1185">Reference proteome</keyword>
<keyword evidence="4" id="KW-0548">Nucleotidyltransferase</keyword>
<dbReference type="PANTHER" id="PTHR12537:SF12">
    <property type="entry name" value="MATERNAL PROTEIN PUMILIO"/>
    <property type="match status" value="1"/>
</dbReference>
<evidence type="ECO:0000313" key="5">
    <source>
        <dbReference type="Proteomes" id="UP000008983"/>
    </source>
</evidence>
<organism evidence="4 5">
    <name type="scientific">Ichthyophthirius multifiliis</name>
    <name type="common">White spot disease agent</name>
    <name type="synonym">Ich</name>
    <dbReference type="NCBI Taxonomy" id="5932"/>
    <lineage>
        <taxon>Eukaryota</taxon>
        <taxon>Sar</taxon>
        <taxon>Alveolata</taxon>
        <taxon>Ciliophora</taxon>
        <taxon>Intramacronucleata</taxon>
        <taxon>Oligohymenophorea</taxon>
        <taxon>Hymenostomatida</taxon>
        <taxon>Ophryoglenina</taxon>
        <taxon>Ichthyophthirius</taxon>
    </lineage>
</organism>
<keyword evidence="1" id="KW-0677">Repeat</keyword>
<dbReference type="Proteomes" id="UP000008983">
    <property type="component" value="Unassembled WGS sequence"/>
</dbReference>
<dbReference type="InterPro" id="IPR033133">
    <property type="entry name" value="PUM-HD"/>
</dbReference>
<reference evidence="4 5" key="1">
    <citation type="submission" date="2011-07" db="EMBL/GenBank/DDBJ databases">
        <authorList>
            <person name="Coyne R."/>
            <person name="Brami D."/>
            <person name="Johnson J."/>
            <person name="Hostetler J."/>
            <person name="Hannick L."/>
            <person name="Clark T."/>
            <person name="Cassidy-Hanley D."/>
            <person name="Inman J."/>
        </authorList>
    </citation>
    <scope>NUCLEOTIDE SEQUENCE [LARGE SCALE GENOMIC DNA]</scope>
    <source>
        <strain evidence="4 5">G5</strain>
    </source>
</reference>
<feature type="repeat" description="Pumilio" evidence="2">
    <location>
        <begin position="259"/>
        <end position="294"/>
    </location>
</feature>
<dbReference type="STRING" id="857967.G0QTP3"/>
<sequence>MANFNKNDGFQVKVFADEDQLIMGGILDEDEIIQLRNTNKSAPPDLYLQQRTVEENQYLYDKQYYDYYNRQKNPRLPKPLYRRDVDSDINQLMSSLKISQNINQTSQQQLMNEFENNGLNTNMFQQSNDEGFKNYNNQQKKNFNETQSQNMYQIKQQQQIHINQFQNPQQNVIQQPTIKRNTKQPMPAQHIHQQMPPPQFQFQQQIINQNQFNLFNQHHSNFPQNIPPGITPNLNNSQNPLFQPIPVGMSQNVNQNIINLFNHLIESCKDQNSSRTIQKQFEAASLDEKNSIFYKILPEAFNLMKDQFGNYVIQKLFEKGTKEQKQILYQMIKGKVEELSLHTYGCRVIQKALEELKDSPDMQEDLIQELNQKIMTCIQDQHGNHVIQKFFETVQSKKLLPIINEVIQNVILLYNYHFFFLTTTTKIKKRFKHLLSTLMVVELYKEFQNLVILEKPKKFSKNQWKKQLIYANVNMEIILFNIFQKKGLIKTGQIFLQQLEKILLNYHQTNLHLMLLKNLYLIQMMNSKKAFQMYYQTKSQTKLYQSNYICINLQIYKIISFRTGIVKLTKNAYGNYVVQRLYEKSNFETKMRICMYIFQNQNVFNEVMSNNYGILISKQQNIQIFKLKENMF</sequence>
<evidence type="ECO:0000313" key="4">
    <source>
        <dbReference type="EMBL" id="EGR31416.1"/>
    </source>
</evidence>
<dbReference type="InterPro" id="IPR011989">
    <property type="entry name" value="ARM-like"/>
</dbReference>
<dbReference type="PROSITE" id="PS50303">
    <property type="entry name" value="PUM_HD"/>
    <property type="match status" value="1"/>
</dbReference>
<dbReference type="GeneID" id="14907549"/>
<dbReference type="Gene3D" id="1.25.10.10">
    <property type="entry name" value="Leucine-rich Repeat Variant"/>
    <property type="match status" value="1"/>
</dbReference>